<proteinExistence type="predicted"/>
<gene>
    <name evidence="2" type="ORF">EC973_004385</name>
</gene>
<dbReference type="EMBL" id="JABAYA010000025">
    <property type="protein sequence ID" value="KAF7729406.1"/>
    <property type="molecule type" value="Genomic_DNA"/>
</dbReference>
<comment type="caution">
    <text evidence="2">The sequence shown here is derived from an EMBL/GenBank/DDBJ whole genome shotgun (WGS) entry which is preliminary data.</text>
</comment>
<feature type="compositionally biased region" description="Low complexity" evidence="1">
    <location>
        <begin position="124"/>
        <end position="137"/>
    </location>
</feature>
<evidence type="ECO:0000313" key="3">
    <source>
        <dbReference type="Proteomes" id="UP000605846"/>
    </source>
</evidence>
<reference evidence="2" key="1">
    <citation type="submission" date="2020-01" db="EMBL/GenBank/DDBJ databases">
        <title>Genome Sequencing of Three Apophysomyces-Like Fungal Strains Confirms a Novel Fungal Genus in the Mucoromycota with divergent Burkholderia-like Endosymbiotic Bacteria.</title>
        <authorList>
            <person name="Stajich J.E."/>
            <person name="Macias A.M."/>
            <person name="Carter-House D."/>
            <person name="Lovett B."/>
            <person name="Kasson L.R."/>
            <person name="Berry K."/>
            <person name="Grigoriev I."/>
            <person name="Chang Y."/>
            <person name="Spatafora J."/>
            <person name="Kasson M.T."/>
        </authorList>
    </citation>
    <scope>NUCLEOTIDE SEQUENCE</scope>
    <source>
        <strain evidence="2">NRRL A-21654</strain>
    </source>
</reference>
<dbReference type="AlphaFoldDB" id="A0A8H7BWU0"/>
<evidence type="ECO:0000313" key="2">
    <source>
        <dbReference type="EMBL" id="KAF7729406.1"/>
    </source>
</evidence>
<dbReference type="OrthoDB" id="2269854at2759"/>
<accession>A0A8H7BWU0</accession>
<evidence type="ECO:0000256" key="1">
    <source>
        <dbReference type="SAM" id="MobiDB-lite"/>
    </source>
</evidence>
<protein>
    <submittedName>
        <fullName evidence="2">Uncharacterized protein</fullName>
    </submittedName>
</protein>
<keyword evidence="3" id="KW-1185">Reference proteome</keyword>
<sequence length="154" mass="17384">MQDGKFKQPKVLKDMFLELARDKPALLHELSTTGFTIMGEKIVMVIMDIPAGHVCRVTRTKPLFFPVNAEQFITRLMPLIRVVWSGRQLMEKTLDLLLADQEEISVELDNGDEETVVFVPPSFHSARFSSSPSSSELSPRKKKARASLPIEVDD</sequence>
<dbReference type="Proteomes" id="UP000605846">
    <property type="component" value="Unassembled WGS sequence"/>
</dbReference>
<organism evidence="2 3">
    <name type="scientific">Apophysomyces ossiformis</name>
    <dbReference type="NCBI Taxonomy" id="679940"/>
    <lineage>
        <taxon>Eukaryota</taxon>
        <taxon>Fungi</taxon>
        <taxon>Fungi incertae sedis</taxon>
        <taxon>Mucoromycota</taxon>
        <taxon>Mucoromycotina</taxon>
        <taxon>Mucoromycetes</taxon>
        <taxon>Mucorales</taxon>
        <taxon>Mucorineae</taxon>
        <taxon>Mucoraceae</taxon>
        <taxon>Apophysomyces</taxon>
    </lineage>
</organism>
<name>A0A8H7BWU0_9FUNG</name>
<feature type="region of interest" description="Disordered" evidence="1">
    <location>
        <begin position="124"/>
        <end position="154"/>
    </location>
</feature>